<evidence type="ECO:0000313" key="10">
    <source>
        <dbReference type="Proteomes" id="UP000199334"/>
    </source>
</evidence>
<dbReference type="Gene3D" id="3.30.70.360">
    <property type="match status" value="2"/>
</dbReference>
<comment type="cofactor">
    <cofactor evidence="1">
        <name>Zn(2+)</name>
        <dbReference type="ChEBI" id="CHEBI:29105"/>
    </cofactor>
</comment>
<dbReference type="GO" id="GO:0016805">
    <property type="term" value="F:dipeptidase activity"/>
    <property type="evidence" value="ECO:0007669"/>
    <property type="project" value="UniProtKB-KW"/>
</dbReference>
<dbReference type="Pfam" id="PF01546">
    <property type="entry name" value="Peptidase_M20"/>
    <property type="match status" value="1"/>
</dbReference>
<dbReference type="PANTHER" id="PTHR43808:SF31">
    <property type="entry name" value="N-ACETYL-L-CITRULLINE DEACETYLASE"/>
    <property type="match status" value="1"/>
</dbReference>
<dbReference type="STRING" id="237069.SAMN05216498_0704"/>
<dbReference type="Gene3D" id="3.40.630.10">
    <property type="entry name" value="Zn peptidases"/>
    <property type="match status" value="1"/>
</dbReference>
<reference evidence="9 10" key="1">
    <citation type="submission" date="2016-10" db="EMBL/GenBank/DDBJ databases">
        <authorList>
            <person name="de Groot N.N."/>
        </authorList>
    </citation>
    <scope>NUCLEOTIDE SEQUENCE [LARGE SCALE GENOMIC DNA]</scope>
    <source>
        <strain evidence="9 10">CGMCC 1.3442</strain>
    </source>
</reference>
<keyword evidence="6" id="KW-0862">Zinc</keyword>
<protein>
    <submittedName>
        <fullName evidence="9">Succinyl-diaminopimelate desuccinylase</fullName>
    </submittedName>
</protein>
<dbReference type="InterPro" id="IPR036264">
    <property type="entry name" value="Bact_exopeptidase_dim_dom"/>
</dbReference>
<evidence type="ECO:0000256" key="6">
    <source>
        <dbReference type="ARBA" id="ARBA00022833"/>
    </source>
</evidence>
<keyword evidence="8" id="KW-0482">Metalloprotease</keyword>
<evidence type="ECO:0000256" key="5">
    <source>
        <dbReference type="ARBA" id="ARBA00022801"/>
    </source>
</evidence>
<dbReference type="InterPro" id="IPR050072">
    <property type="entry name" value="Peptidase_M20A"/>
</dbReference>
<dbReference type="PANTHER" id="PTHR43808">
    <property type="entry name" value="ACETYLORNITHINE DEACETYLASE"/>
    <property type="match status" value="1"/>
</dbReference>
<evidence type="ECO:0000256" key="3">
    <source>
        <dbReference type="ARBA" id="ARBA00022670"/>
    </source>
</evidence>
<dbReference type="GO" id="GO:0006526">
    <property type="term" value="P:L-arginine biosynthetic process"/>
    <property type="evidence" value="ECO:0007669"/>
    <property type="project" value="TreeGrafter"/>
</dbReference>
<gene>
    <name evidence="9" type="ORF">SAMN05216498_0704</name>
</gene>
<dbReference type="SUPFAM" id="SSF55031">
    <property type="entry name" value="Bacterial exopeptidase dimerisation domain"/>
    <property type="match status" value="1"/>
</dbReference>
<evidence type="ECO:0000256" key="7">
    <source>
        <dbReference type="ARBA" id="ARBA00022997"/>
    </source>
</evidence>
<dbReference type="AlphaFoldDB" id="A0A1G9WDH4"/>
<dbReference type="InterPro" id="IPR010964">
    <property type="entry name" value="M20A_pepV-rel"/>
</dbReference>
<comment type="similarity">
    <text evidence="2">Belongs to the peptidase M20A family.</text>
</comment>
<keyword evidence="10" id="KW-1185">Reference proteome</keyword>
<dbReference type="InterPro" id="IPR001261">
    <property type="entry name" value="ArgE/DapE_CS"/>
</dbReference>
<organism evidence="9 10">
    <name type="scientific">Tenuibacillus multivorans</name>
    <dbReference type="NCBI Taxonomy" id="237069"/>
    <lineage>
        <taxon>Bacteria</taxon>
        <taxon>Bacillati</taxon>
        <taxon>Bacillota</taxon>
        <taxon>Bacilli</taxon>
        <taxon>Bacillales</taxon>
        <taxon>Bacillaceae</taxon>
        <taxon>Tenuibacillus</taxon>
    </lineage>
</organism>
<proteinExistence type="inferred from homology"/>
<dbReference type="NCBIfam" id="TIGR01887">
    <property type="entry name" value="dipeptidaselike"/>
    <property type="match status" value="1"/>
</dbReference>
<evidence type="ECO:0000256" key="2">
    <source>
        <dbReference type="ARBA" id="ARBA00006247"/>
    </source>
</evidence>
<keyword evidence="4" id="KW-0479">Metal-binding</keyword>
<evidence type="ECO:0000256" key="1">
    <source>
        <dbReference type="ARBA" id="ARBA00001947"/>
    </source>
</evidence>
<evidence type="ECO:0000256" key="4">
    <source>
        <dbReference type="ARBA" id="ARBA00022723"/>
    </source>
</evidence>
<evidence type="ECO:0000256" key="8">
    <source>
        <dbReference type="ARBA" id="ARBA00023049"/>
    </source>
</evidence>
<dbReference type="GO" id="GO:0008270">
    <property type="term" value="F:zinc ion binding"/>
    <property type="evidence" value="ECO:0007669"/>
    <property type="project" value="InterPro"/>
</dbReference>
<dbReference type="RefSeq" id="WP_093855218.1">
    <property type="nucleotide sequence ID" value="NZ_BJVZ01000003.1"/>
</dbReference>
<keyword evidence="3" id="KW-0645">Protease</keyword>
<keyword evidence="5" id="KW-0378">Hydrolase</keyword>
<accession>A0A1G9WDH4</accession>
<dbReference type="SUPFAM" id="SSF53187">
    <property type="entry name" value="Zn-dependent exopeptidases"/>
    <property type="match status" value="1"/>
</dbReference>
<name>A0A1G9WDH4_9BACI</name>
<dbReference type="Proteomes" id="UP000199334">
    <property type="component" value="Unassembled WGS sequence"/>
</dbReference>
<keyword evidence="7" id="KW-0224">Dipeptidase</keyword>
<dbReference type="NCBIfam" id="NF005591">
    <property type="entry name" value="PRK07318.1"/>
    <property type="match status" value="1"/>
</dbReference>
<evidence type="ECO:0000313" key="9">
    <source>
        <dbReference type="EMBL" id="SDM82592.1"/>
    </source>
</evidence>
<dbReference type="GO" id="GO:0008777">
    <property type="term" value="F:acetylornithine deacetylase activity"/>
    <property type="evidence" value="ECO:0007669"/>
    <property type="project" value="TreeGrafter"/>
</dbReference>
<dbReference type="GO" id="GO:0008237">
    <property type="term" value="F:metallopeptidase activity"/>
    <property type="evidence" value="ECO:0007669"/>
    <property type="project" value="UniProtKB-KW"/>
</dbReference>
<dbReference type="EMBL" id="FNIG01000001">
    <property type="protein sequence ID" value="SDM82592.1"/>
    <property type="molecule type" value="Genomic_DNA"/>
</dbReference>
<dbReference type="GO" id="GO:0006508">
    <property type="term" value="P:proteolysis"/>
    <property type="evidence" value="ECO:0007669"/>
    <property type="project" value="UniProtKB-KW"/>
</dbReference>
<sequence>MPQDINFSQEVNKRKDELINDLSNLLSIKSVKDLDSATDKRPMGNKIGEALDWMLNLAEKDGFQIDQLDGYVGWVDLGEGEEEIVTLGHLDVVPAPGQWSHNEPFEPLVKDGKLYARGAIDDKGPTMAAYYAMKVLKELDLPLKRRIRLILGTDEESGMRCMKKYVETFGSPKYGFSPDADFPIIYAEKGQINAKIAMDITESNEKDVLHLTYLQSGERGNMVPDHVTAHIRGPKEKLEAMKKDFKTYCEKESLLGDTQYKSDNELELSLNGKTVHGMEPFNGINAALKLVPFLTPYEWDNQSSNYLHFIQDMLCDDFYGNNMGIAVNHDEVGPLTVNAGAFRYELGDQAEVHLNIRCPVGTDYDQSLENIQKASETYQMELRGVRTKDPHYVDRDHPTIKIMQNAYETETNEEPTLLTTGGATYARFLKNGVAYGASFPGKTMTAHQVDEHIEVDDLLKATAIYARALYDLANEPF</sequence>
<dbReference type="InterPro" id="IPR002933">
    <property type="entry name" value="Peptidase_M20"/>
</dbReference>
<dbReference type="OrthoDB" id="9761532at2"/>
<dbReference type="PROSITE" id="PS00759">
    <property type="entry name" value="ARGE_DAPE_CPG2_2"/>
    <property type="match status" value="1"/>
</dbReference>